<accession>A0A7W5ZSA4</accession>
<gene>
    <name evidence="1" type="ORF">FHS57_004759</name>
</gene>
<protein>
    <submittedName>
        <fullName evidence="1">Uncharacterized protein</fullName>
    </submittedName>
</protein>
<dbReference type="AlphaFoldDB" id="A0A7W5ZSA4"/>
<reference evidence="1 2" key="1">
    <citation type="submission" date="2020-08" db="EMBL/GenBank/DDBJ databases">
        <title>Genomic Encyclopedia of Type Strains, Phase IV (KMG-IV): sequencing the most valuable type-strain genomes for metagenomic binning, comparative biology and taxonomic classification.</title>
        <authorList>
            <person name="Goeker M."/>
        </authorList>
    </citation>
    <scope>NUCLEOTIDE SEQUENCE [LARGE SCALE GENOMIC DNA]</scope>
    <source>
        <strain evidence="1 2">DSM 17976</strain>
    </source>
</reference>
<evidence type="ECO:0000313" key="2">
    <source>
        <dbReference type="Proteomes" id="UP000541352"/>
    </source>
</evidence>
<keyword evidence="2" id="KW-1185">Reference proteome</keyword>
<comment type="caution">
    <text evidence="1">The sequence shown here is derived from an EMBL/GenBank/DDBJ whole genome shotgun (WGS) entry which is preliminary data.</text>
</comment>
<evidence type="ECO:0000313" key="1">
    <source>
        <dbReference type="EMBL" id="MBB3840739.1"/>
    </source>
</evidence>
<dbReference type="Proteomes" id="UP000541352">
    <property type="component" value="Unassembled WGS sequence"/>
</dbReference>
<name>A0A7W5ZSA4_9BACT</name>
<dbReference type="EMBL" id="JACIBY010000012">
    <property type="protein sequence ID" value="MBB3840739.1"/>
    <property type="molecule type" value="Genomic_DNA"/>
</dbReference>
<sequence>MKGVYKFIVLAFDNRSAFKTIKEFPRSDGMIFDDEDAAYRYIQQSLTDDWATQFIVCRFFAEDIHNESPIQLHKVKSVGFKEKKVSRQLNLFDV</sequence>
<dbReference type="RefSeq" id="WP_183977910.1">
    <property type="nucleotide sequence ID" value="NZ_JACIBY010000012.1"/>
</dbReference>
<proteinExistence type="predicted"/>
<organism evidence="1 2">
    <name type="scientific">Runella defluvii</name>
    <dbReference type="NCBI Taxonomy" id="370973"/>
    <lineage>
        <taxon>Bacteria</taxon>
        <taxon>Pseudomonadati</taxon>
        <taxon>Bacteroidota</taxon>
        <taxon>Cytophagia</taxon>
        <taxon>Cytophagales</taxon>
        <taxon>Spirosomataceae</taxon>
        <taxon>Runella</taxon>
    </lineage>
</organism>